<evidence type="ECO:0000313" key="1">
    <source>
        <dbReference type="EMBL" id="GAA4618156.1"/>
    </source>
</evidence>
<keyword evidence="2" id="KW-1185">Reference proteome</keyword>
<proteinExistence type="predicted"/>
<dbReference type="Proteomes" id="UP001500212">
    <property type="component" value="Unassembled WGS sequence"/>
</dbReference>
<gene>
    <name evidence="1" type="ORF">GCM10023195_81410</name>
</gene>
<protein>
    <submittedName>
        <fullName evidence="1">Uncharacterized protein</fullName>
    </submittedName>
</protein>
<organism evidence="1 2">
    <name type="scientific">Actinoallomurus liliacearum</name>
    <dbReference type="NCBI Taxonomy" id="1080073"/>
    <lineage>
        <taxon>Bacteria</taxon>
        <taxon>Bacillati</taxon>
        <taxon>Actinomycetota</taxon>
        <taxon>Actinomycetes</taxon>
        <taxon>Streptosporangiales</taxon>
        <taxon>Thermomonosporaceae</taxon>
        <taxon>Actinoallomurus</taxon>
    </lineage>
</organism>
<accession>A0ABP8TYR2</accession>
<reference evidence="2" key="1">
    <citation type="journal article" date="2019" name="Int. J. Syst. Evol. Microbiol.">
        <title>The Global Catalogue of Microorganisms (GCM) 10K type strain sequencing project: providing services to taxonomists for standard genome sequencing and annotation.</title>
        <authorList>
            <consortium name="The Broad Institute Genomics Platform"/>
            <consortium name="The Broad Institute Genome Sequencing Center for Infectious Disease"/>
            <person name="Wu L."/>
            <person name="Ma J."/>
        </authorList>
    </citation>
    <scope>NUCLEOTIDE SEQUENCE [LARGE SCALE GENOMIC DNA]</scope>
    <source>
        <strain evidence="2">JCM 17938</strain>
    </source>
</reference>
<sequence length="95" mass="10111">MNGSNHGRQVGLLTELCRELAKLGVKVGLSDARPALSARGALAERKLWIEVDLSGGTFVWPYDGQARHGLDDPAGAAAQIAEYLRLRDAGPGDRS</sequence>
<comment type="caution">
    <text evidence="1">The sequence shown here is derived from an EMBL/GenBank/DDBJ whole genome shotgun (WGS) entry which is preliminary data.</text>
</comment>
<evidence type="ECO:0000313" key="2">
    <source>
        <dbReference type="Proteomes" id="UP001500212"/>
    </source>
</evidence>
<name>A0ABP8TYR2_9ACTN</name>
<dbReference type="EMBL" id="BAABHJ010000040">
    <property type="protein sequence ID" value="GAA4618156.1"/>
    <property type="molecule type" value="Genomic_DNA"/>
</dbReference>